<organism evidence="2 3">
    <name type="scientific">Marinobacter salarius</name>
    <dbReference type="NCBI Taxonomy" id="1420917"/>
    <lineage>
        <taxon>Bacteria</taxon>
        <taxon>Pseudomonadati</taxon>
        <taxon>Pseudomonadota</taxon>
        <taxon>Gammaproteobacteria</taxon>
        <taxon>Pseudomonadales</taxon>
        <taxon>Marinobacteraceae</taxon>
        <taxon>Marinobacter</taxon>
    </lineage>
</organism>
<name>A0ABY1FRJ6_9GAMM</name>
<evidence type="ECO:0000256" key="1">
    <source>
        <dbReference type="SAM" id="SignalP"/>
    </source>
</evidence>
<evidence type="ECO:0008006" key="4">
    <source>
        <dbReference type="Google" id="ProtNLM"/>
    </source>
</evidence>
<accession>A0ABY1FRJ6</accession>
<dbReference type="EMBL" id="FOTV01000016">
    <property type="protein sequence ID" value="SFL93723.1"/>
    <property type="molecule type" value="Genomic_DNA"/>
</dbReference>
<comment type="caution">
    <text evidence="2">The sequence shown here is derived from an EMBL/GenBank/DDBJ whole genome shotgun (WGS) entry which is preliminary data.</text>
</comment>
<dbReference type="Proteomes" id="UP000199211">
    <property type="component" value="Unassembled WGS sequence"/>
</dbReference>
<protein>
    <recommendedName>
        <fullName evidence="4">Fibronectin type-III domain-containing protein</fullName>
    </recommendedName>
</protein>
<evidence type="ECO:0000313" key="2">
    <source>
        <dbReference type="EMBL" id="SFL93723.1"/>
    </source>
</evidence>
<dbReference type="RefSeq" id="WP_091643572.1">
    <property type="nucleotide sequence ID" value="NZ_FOTV01000016.1"/>
</dbReference>
<sequence>MKGFIKVISITVLSTALTACGGGGGSDESTDTEGPIQTALEAPSITEVQVEATASSISWVHTSLSAVSAYRVYSAVEAITDQENYSVFDGAQLSMNSTSPFLLETPRQAEIYHIYVTAIADDMESEFSGRALSVPRYQAVNEGEWVRDLVTNLEWRRCFIGMEYDAEVESCVGSPTRLYFDEAKNAANALGARIPDVWEMLGLNFCDTGSRAWFAGNQNPGSVENADCESTDPKDDPELSLEVAGHYPAVFPNVPTDAGYWTRTFCYDFSGDNRDRYLINFGDSATCGSPSSALWLYLRPVRDI</sequence>
<feature type="signal peptide" evidence="1">
    <location>
        <begin position="1"/>
        <end position="21"/>
    </location>
</feature>
<reference evidence="2 3" key="1">
    <citation type="submission" date="2016-10" db="EMBL/GenBank/DDBJ databases">
        <authorList>
            <person name="Varghese N."/>
            <person name="Submissions S."/>
        </authorList>
    </citation>
    <scope>NUCLEOTIDE SEQUENCE [LARGE SCALE GENOMIC DNA]</scope>
    <source>
        <strain evidence="2 3">DSM 26291</strain>
    </source>
</reference>
<keyword evidence="3" id="KW-1185">Reference proteome</keyword>
<proteinExistence type="predicted"/>
<keyword evidence="1" id="KW-0732">Signal</keyword>
<dbReference type="PROSITE" id="PS51257">
    <property type="entry name" value="PROKAR_LIPOPROTEIN"/>
    <property type="match status" value="1"/>
</dbReference>
<evidence type="ECO:0000313" key="3">
    <source>
        <dbReference type="Proteomes" id="UP000199211"/>
    </source>
</evidence>
<feature type="chain" id="PRO_5045660126" description="Fibronectin type-III domain-containing protein" evidence="1">
    <location>
        <begin position="22"/>
        <end position="304"/>
    </location>
</feature>
<gene>
    <name evidence="2" type="ORF">SAMN04487868_11636</name>
</gene>